<evidence type="ECO:0000256" key="3">
    <source>
        <dbReference type="PROSITE-ProRule" id="PRU00175"/>
    </source>
</evidence>
<dbReference type="SUPFAM" id="SSF57850">
    <property type="entry name" value="RING/U-box"/>
    <property type="match status" value="1"/>
</dbReference>
<name>R7U8P0_CAPTE</name>
<sequence>LLQEKEEMKEQSICKVCMANDSNAIFLPCGHFVCCNICACALTHCPICRTPIKGTICVYRS</sequence>
<keyword evidence="1 3" id="KW-0863">Zinc-finger</keyword>
<accession>R7U8P0</accession>
<dbReference type="Pfam" id="PF13920">
    <property type="entry name" value="zf-C3HC4_3"/>
    <property type="match status" value="1"/>
</dbReference>
<dbReference type="PROSITE" id="PS50089">
    <property type="entry name" value="ZF_RING_2"/>
    <property type="match status" value="1"/>
</dbReference>
<reference evidence="5" key="1">
    <citation type="journal article" date="2013" name="Nature">
        <title>Insights into bilaterian evolution from three spiralian genomes.</title>
        <authorList>
            <person name="Simakov O."/>
            <person name="Marletaz F."/>
            <person name="Cho S.J."/>
            <person name="Edsinger-Gonzales E."/>
            <person name="Havlak P."/>
            <person name="Hellsten U."/>
            <person name="Kuo D.H."/>
            <person name="Larsson T."/>
            <person name="Lv J."/>
            <person name="Arendt D."/>
            <person name="Savage R."/>
            <person name="Osoegawa K."/>
            <person name="de Jong P."/>
            <person name="Grimwood J."/>
            <person name="Chapman J.A."/>
            <person name="Shapiro H."/>
            <person name="Aerts A."/>
            <person name="Otillar R.P."/>
            <person name="Terry A.Y."/>
            <person name="Boore J.L."/>
            <person name="Grigoriev I.V."/>
            <person name="Lindberg D.R."/>
            <person name="Seaver E.C."/>
            <person name="Weisblat D.A."/>
            <person name="Putnam N.H."/>
            <person name="Rokhsar D.S."/>
        </authorList>
    </citation>
    <scope>NUCLEOTIDE SEQUENCE</scope>
    <source>
        <strain evidence="5">I ESC-2004</strain>
    </source>
</reference>
<protein>
    <recommendedName>
        <fullName evidence="4">RING-type domain-containing protein</fullName>
    </recommendedName>
</protein>
<dbReference type="AlphaFoldDB" id="R7U8P0"/>
<dbReference type="PANTHER" id="PTHR14879">
    <property type="entry name" value="CASPASE REGULATOR, RING FINGER DOMAIN-CONTAINING"/>
    <property type="match status" value="1"/>
</dbReference>
<evidence type="ECO:0000313" key="5">
    <source>
        <dbReference type="EMBL" id="ELT99480.1"/>
    </source>
</evidence>
<keyword evidence="2" id="KW-0862">Zinc</keyword>
<dbReference type="EMBL" id="KB306824">
    <property type="protein sequence ID" value="ELT99480.1"/>
    <property type="molecule type" value="Genomic_DNA"/>
</dbReference>
<dbReference type="GO" id="GO:0008270">
    <property type="term" value="F:zinc ion binding"/>
    <property type="evidence" value="ECO:0007669"/>
    <property type="project" value="UniProtKB-KW"/>
</dbReference>
<gene>
    <name evidence="5" type="ORF">CAPTEDRAFT_30498</name>
</gene>
<dbReference type="PANTHER" id="PTHR14879:SF5">
    <property type="entry name" value="RING-TYPE DOMAIN-CONTAINING PROTEIN"/>
    <property type="match status" value="1"/>
</dbReference>
<dbReference type="Gene3D" id="3.30.40.10">
    <property type="entry name" value="Zinc/RING finger domain, C3HC4 (zinc finger)"/>
    <property type="match status" value="1"/>
</dbReference>
<dbReference type="STRING" id="283909.R7U8P0"/>
<feature type="non-terminal residue" evidence="5">
    <location>
        <position position="61"/>
    </location>
</feature>
<dbReference type="HOGENOM" id="CLU_170671_1_0_1"/>
<dbReference type="OrthoDB" id="10251804at2759"/>
<evidence type="ECO:0000256" key="2">
    <source>
        <dbReference type="ARBA" id="ARBA00022833"/>
    </source>
</evidence>
<dbReference type="InterPro" id="IPR051728">
    <property type="entry name" value="RING-FYVE_E3_ubiquitin-ligase"/>
</dbReference>
<dbReference type="InterPro" id="IPR013083">
    <property type="entry name" value="Znf_RING/FYVE/PHD"/>
</dbReference>
<organism evidence="5">
    <name type="scientific">Capitella teleta</name>
    <name type="common">Polychaete worm</name>
    <dbReference type="NCBI Taxonomy" id="283909"/>
    <lineage>
        <taxon>Eukaryota</taxon>
        <taxon>Metazoa</taxon>
        <taxon>Spiralia</taxon>
        <taxon>Lophotrochozoa</taxon>
        <taxon>Annelida</taxon>
        <taxon>Polychaeta</taxon>
        <taxon>Sedentaria</taxon>
        <taxon>Scolecida</taxon>
        <taxon>Capitellidae</taxon>
        <taxon>Capitella</taxon>
    </lineage>
</organism>
<dbReference type="InterPro" id="IPR001841">
    <property type="entry name" value="Znf_RING"/>
</dbReference>
<proteinExistence type="predicted"/>
<feature type="non-terminal residue" evidence="5">
    <location>
        <position position="1"/>
    </location>
</feature>
<dbReference type="OMA" id="PVCETFI"/>
<evidence type="ECO:0000259" key="4">
    <source>
        <dbReference type="PROSITE" id="PS50089"/>
    </source>
</evidence>
<keyword evidence="1 3" id="KW-0479">Metal-binding</keyword>
<evidence type="ECO:0000256" key="1">
    <source>
        <dbReference type="ARBA" id="ARBA00022771"/>
    </source>
</evidence>
<feature type="domain" description="RING-type" evidence="4">
    <location>
        <begin position="14"/>
        <end position="49"/>
    </location>
</feature>